<keyword evidence="2" id="KW-1185">Reference proteome</keyword>
<feature type="compositionally biased region" description="Polar residues" evidence="1">
    <location>
        <begin position="44"/>
        <end position="59"/>
    </location>
</feature>
<evidence type="ECO:0000313" key="4">
    <source>
        <dbReference type="RefSeq" id="XP_052124894.1"/>
    </source>
</evidence>
<evidence type="ECO:0000256" key="1">
    <source>
        <dbReference type="SAM" id="MobiDB-lite"/>
    </source>
</evidence>
<reference evidence="3 4" key="1">
    <citation type="submission" date="2025-04" db="UniProtKB">
        <authorList>
            <consortium name="RefSeq"/>
        </authorList>
    </citation>
    <scope>IDENTIFICATION</scope>
    <source>
        <tissue evidence="3 4">Whole organism</tissue>
    </source>
</reference>
<dbReference type="RefSeq" id="XP_052124894.1">
    <property type="nucleotide sequence ID" value="XM_052268934.1"/>
</dbReference>
<dbReference type="AlphaFoldDB" id="A0A6J1SM29"/>
<evidence type="ECO:0000313" key="3">
    <source>
        <dbReference type="RefSeq" id="XP_026282354.1"/>
    </source>
</evidence>
<organism evidence="2 3">
    <name type="scientific">Frankliniella occidentalis</name>
    <name type="common">Western flower thrips</name>
    <name type="synonym">Euthrips occidentalis</name>
    <dbReference type="NCBI Taxonomy" id="133901"/>
    <lineage>
        <taxon>Eukaryota</taxon>
        <taxon>Metazoa</taxon>
        <taxon>Ecdysozoa</taxon>
        <taxon>Arthropoda</taxon>
        <taxon>Hexapoda</taxon>
        <taxon>Insecta</taxon>
        <taxon>Pterygota</taxon>
        <taxon>Neoptera</taxon>
        <taxon>Paraneoptera</taxon>
        <taxon>Thysanoptera</taxon>
        <taxon>Terebrantia</taxon>
        <taxon>Thripoidea</taxon>
        <taxon>Thripidae</taxon>
        <taxon>Frankliniella</taxon>
    </lineage>
</organism>
<protein>
    <submittedName>
        <fullName evidence="3 4">Uncharacterized protein LOC113209173 isoform X1</fullName>
    </submittedName>
</protein>
<dbReference type="GeneID" id="113209173"/>
<name>A0A6J1SM29_FRAOC</name>
<dbReference type="RefSeq" id="XP_026282354.1">
    <property type="nucleotide sequence ID" value="XM_026426569.2"/>
</dbReference>
<proteinExistence type="predicted"/>
<feature type="compositionally biased region" description="Low complexity" evidence="1">
    <location>
        <begin position="63"/>
        <end position="80"/>
    </location>
</feature>
<evidence type="ECO:0000313" key="2">
    <source>
        <dbReference type="Proteomes" id="UP000504606"/>
    </source>
</evidence>
<accession>A0A6J1SM29</accession>
<dbReference type="KEGG" id="foc:113209173"/>
<feature type="compositionally biased region" description="Low complexity" evidence="1">
    <location>
        <begin position="135"/>
        <end position="154"/>
    </location>
</feature>
<dbReference type="OrthoDB" id="515313at2759"/>
<feature type="region of interest" description="Disordered" evidence="1">
    <location>
        <begin position="1"/>
        <end position="196"/>
    </location>
</feature>
<gene>
    <name evidence="3 4" type="primary">LOC113209173</name>
</gene>
<feature type="region of interest" description="Disordered" evidence="1">
    <location>
        <begin position="304"/>
        <end position="327"/>
    </location>
</feature>
<sequence length="327" mass="35329">MDPSLSSRYRLPGTHTISSRRPAPSTDNEDHRSPTRVSPPLASVQKQLQKLEITKTNELNLPGGRSTSGVSSSDSSESAGPCTWQPTGKYSHAAGGRARRARGRAPVRRRRGAAGDAHPQHHCCEPAEDTDSASDHNSAAAASSSSGDESTAAGRGAGADGSRRDAGPTRGNLASPARLPCAGGEGVPPGRGDGHQACQQGCLQGCQHAYQPAAHPYKQDVEHKGRSFSVEQMWRIERENQDLLRRLRACRRVAPPSAPAHIRRITASSAINRTARQREIDRENRIIRRRLQDIQQSSSLISLSSARRGRGRGTTNRAMRQDGPFRE</sequence>
<dbReference type="Proteomes" id="UP000504606">
    <property type="component" value="Unplaced"/>
</dbReference>
<feature type="compositionally biased region" description="Basic residues" evidence="1">
    <location>
        <begin position="97"/>
        <end position="112"/>
    </location>
</feature>